<evidence type="ECO:0000313" key="5">
    <source>
        <dbReference type="Proteomes" id="UP001054857"/>
    </source>
</evidence>
<feature type="compositionally biased region" description="Low complexity" evidence="3">
    <location>
        <begin position="548"/>
        <end position="560"/>
    </location>
</feature>
<name>A0AAD3HTL6_9CHLO</name>
<evidence type="ECO:0000313" key="4">
    <source>
        <dbReference type="EMBL" id="GFR52683.1"/>
    </source>
</evidence>
<dbReference type="EMBL" id="BMAR01000069">
    <property type="protein sequence ID" value="GFR52683.1"/>
    <property type="molecule type" value="Genomic_DNA"/>
</dbReference>
<feature type="region of interest" description="Disordered" evidence="3">
    <location>
        <begin position="50"/>
        <end position="77"/>
    </location>
</feature>
<comment type="caution">
    <text evidence="4">The sequence shown here is derived from an EMBL/GenBank/DDBJ whole genome shotgun (WGS) entry which is preliminary data.</text>
</comment>
<organism evidence="4 5">
    <name type="scientific">Astrephomene gubernaculifera</name>
    <dbReference type="NCBI Taxonomy" id="47775"/>
    <lineage>
        <taxon>Eukaryota</taxon>
        <taxon>Viridiplantae</taxon>
        <taxon>Chlorophyta</taxon>
        <taxon>core chlorophytes</taxon>
        <taxon>Chlorophyceae</taxon>
        <taxon>CS clade</taxon>
        <taxon>Chlamydomonadales</taxon>
        <taxon>Astrephomenaceae</taxon>
        <taxon>Astrephomene</taxon>
    </lineage>
</organism>
<evidence type="ECO:0000256" key="1">
    <source>
        <dbReference type="ARBA" id="ARBA00006908"/>
    </source>
</evidence>
<dbReference type="GO" id="GO:0050897">
    <property type="term" value="F:cobalt ion binding"/>
    <property type="evidence" value="ECO:0007669"/>
    <property type="project" value="InterPro"/>
</dbReference>
<dbReference type="Proteomes" id="UP001054857">
    <property type="component" value="Unassembled WGS sequence"/>
</dbReference>
<dbReference type="PANTHER" id="PTHR34557:SF1">
    <property type="entry name" value="PHYTOCHROMOBILIN:FERREDOXIN OXIDOREDUCTASE, CHLOROPLASTIC"/>
    <property type="match status" value="1"/>
</dbReference>
<protein>
    <recommendedName>
        <fullName evidence="6">Phycocyanobilin:ferredoxin oxidoreductase</fullName>
    </recommendedName>
</protein>
<dbReference type="InterPro" id="IPR009249">
    <property type="entry name" value="Ferredoxin-dep_bilin_Rdtase"/>
</dbReference>
<sequence>MPPVVMNRHDVGRTALSAGGCRRSVVSMGLRASIASSWRGFGASPCPCPATPATPSASPSSRCQPTPLRAAPGEEGPSISASAVAAEVVEGPWSRDLILDLVRQEEQQEEALQSEELTREFREDPQGLYEYVQRAYEEGPRHVASPYTLLMEESTGVPTIAYPAAVANDIIGIGSWRLKAMFDPVIEFLVARIEGCWRELLDTDLNLYPVDQWKAHGWDLVDSEDPQRQLDGFSYADIPDPAEGAEGYPRLHMENRVYCSRAFRKLHVEVAVRQDGMQVLHVVVYPRYTYDLPIFGLDLVLKDGHVSLAVVDCCPLRSDLKLPPHYMETMALLQRTFLADQDPTARRVPAWGAATFSPLALCISPSSPEELAGFVKYAVALHRAHLTMALRAGPVVAGPGDRRTEARLEEMLEGQKRFCENQLANKKTRRVLEAAFGPEWTDAYMKKLMFDFDPSYDPPFFDAEFEKLYTYFDENPEFGSLADEAEELELQAESERAAETLEAAANGRQVSKEKLDLAVKFLYQSDPKFRAAVQTLTGDQAEVPPEELLSSELMQLLPSSNSELEEDER</sequence>
<keyword evidence="2" id="KW-0560">Oxidoreductase</keyword>
<proteinExistence type="inferred from homology"/>
<comment type="similarity">
    <text evidence="1">Belongs to the HY2 family.</text>
</comment>
<keyword evidence="5" id="KW-1185">Reference proteome</keyword>
<dbReference type="AlphaFoldDB" id="A0AAD3HTL6"/>
<dbReference type="PANTHER" id="PTHR34557">
    <property type="entry name" value="PHYTOCHROMOBILIN:FERREDOXIN OXIDOREDUCTASE, CHLOROPLASTIC"/>
    <property type="match status" value="1"/>
</dbReference>
<dbReference type="GO" id="GO:0016636">
    <property type="term" value="F:oxidoreductase activity, acting on the CH-CH group of donors, iron-sulfur protein as acceptor"/>
    <property type="evidence" value="ECO:0007669"/>
    <property type="project" value="InterPro"/>
</dbReference>
<evidence type="ECO:0000256" key="3">
    <source>
        <dbReference type="SAM" id="MobiDB-lite"/>
    </source>
</evidence>
<dbReference type="Pfam" id="PF05996">
    <property type="entry name" value="Fe_bilin_red"/>
    <property type="match status" value="1"/>
</dbReference>
<dbReference type="GO" id="GO:0010024">
    <property type="term" value="P:phytochromobilin biosynthetic process"/>
    <property type="evidence" value="ECO:0007669"/>
    <property type="project" value="InterPro"/>
</dbReference>
<evidence type="ECO:0000256" key="2">
    <source>
        <dbReference type="ARBA" id="ARBA00023002"/>
    </source>
</evidence>
<dbReference type="Gene3D" id="3.40.1500.20">
    <property type="match status" value="1"/>
</dbReference>
<evidence type="ECO:0008006" key="6">
    <source>
        <dbReference type="Google" id="ProtNLM"/>
    </source>
</evidence>
<gene>
    <name evidence="4" type="ORF">Agub_g15309</name>
</gene>
<reference evidence="4 5" key="1">
    <citation type="journal article" date="2021" name="Sci. Rep.">
        <title>Genome sequencing of the multicellular alga Astrephomene provides insights into convergent evolution of germ-soma differentiation.</title>
        <authorList>
            <person name="Yamashita S."/>
            <person name="Yamamoto K."/>
            <person name="Matsuzaki R."/>
            <person name="Suzuki S."/>
            <person name="Yamaguchi H."/>
            <person name="Hirooka S."/>
            <person name="Minakuchi Y."/>
            <person name="Miyagishima S."/>
            <person name="Kawachi M."/>
            <person name="Toyoda A."/>
            <person name="Nozaki H."/>
        </authorList>
    </citation>
    <scope>NUCLEOTIDE SEQUENCE [LARGE SCALE GENOMIC DNA]</scope>
    <source>
        <strain evidence="4 5">NIES-4017</strain>
    </source>
</reference>
<accession>A0AAD3HTL6</accession>
<feature type="region of interest" description="Disordered" evidence="3">
    <location>
        <begin position="548"/>
        <end position="569"/>
    </location>
</feature>